<comment type="caution">
    <text evidence="2">The sequence shown here is derived from an EMBL/GenBank/DDBJ whole genome shotgun (WGS) entry which is preliminary data.</text>
</comment>
<evidence type="ECO:0000313" key="2">
    <source>
        <dbReference type="EMBL" id="MDF1586783.1"/>
    </source>
</evidence>
<feature type="transmembrane region" description="Helical" evidence="1">
    <location>
        <begin position="25"/>
        <end position="47"/>
    </location>
</feature>
<dbReference type="AlphaFoldDB" id="A0AAP3XS17"/>
<proteinExistence type="predicted"/>
<accession>A0AAP3XS17</accession>
<keyword evidence="3" id="KW-1185">Reference proteome</keyword>
<keyword evidence="1" id="KW-0472">Membrane</keyword>
<protein>
    <submittedName>
        <fullName evidence="2">Uncharacterized protein</fullName>
    </submittedName>
</protein>
<dbReference type="Proteomes" id="UP001301140">
    <property type="component" value="Unassembled WGS sequence"/>
</dbReference>
<dbReference type="EMBL" id="JARGEQ010000092">
    <property type="protein sequence ID" value="MDF1586783.1"/>
    <property type="molecule type" value="Genomic_DNA"/>
</dbReference>
<feature type="transmembrane region" description="Helical" evidence="1">
    <location>
        <begin position="59"/>
        <end position="78"/>
    </location>
</feature>
<dbReference type="RefSeq" id="WP_327789202.1">
    <property type="nucleotide sequence ID" value="NZ_JARGEQ010000092.1"/>
</dbReference>
<name>A0AAP3XS17_9PROT</name>
<keyword evidence="1" id="KW-1133">Transmembrane helix</keyword>
<organism evidence="2 3">
    <name type="scientific">Marinimicrococcus flavescens</name>
    <dbReference type="NCBI Taxonomy" id="3031815"/>
    <lineage>
        <taxon>Bacteria</taxon>
        <taxon>Pseudomonadati</taxon>
        <taxon>Pseudomonadota</taxon>
        <taxon>Alphaproteobacteria</taxon>
        <taxon>Geminicoccales</taxon>
        <taxon>Geminicoccaceae</taxon>
        <taxon>Marinimicrococcus</taxon>
    </lineage>
</organism>
<evidence type="ECO:0000256" key="1">
    <source>
        <dbReference type="SAM" id="Phobius"/>
    </source>
</evidence>
<sequence>MAVDWNDYPQRRVRRSYRAWQKFRLARRIMTGLGIAAVLALVAMRILAHLLHGEPIEQAFIAAVGVAMLATLVLPRLVTRLGWNLLWRLKRQDWQ</sequence>
<evidence type="ECO:0000313" key="3">
    <source>
        <dbReference type="Proteomes" id="UP001301140"/>
    </source>
</evidence>
<reference evidence="2 3" key="1">
    <citation type="submission" date="2023-03" db="EMBL/GenBank/DDBJ databases">
        <title>YIM 152171 draft genome.</title>
        <authorList>
            <person name="Yang Z."/>
        </authorList>
    </citation>
    <scope>NUCLEOTIDE SEQUENCE [LARGE SCALE GENOMIC DNA]</scope>
    <source>
        <strain evidence="2 3">YIM 152171</strain>
    </source>
</reference>
<keyword evidence="1" id="KW-0812">Transmembrane</keyword>
<gene>
    <name evidence="2" type="ORF">PZ740_10360</name>
</gene>